<comment type="caution">
    <text evidence="2">The sequence shown here is derived from an EMBL/GenBank/DDBJ whole genome shotgun (WGS) entry which is preliminary data.</text>
</comment>
<organism evidence="2">
    <name type="scientific">marine sediment metagenome</name>
    <dbReference type="NCBI Taxonomy" id="412755"/>
    <lineage>
        <taxon>unclassified sequences</taxon>
        <taxon>metagenomes</taxon>
        <taxon>ecological metagenomes</taxon>
    </lineage>
</organism>
<sequence>MRVALFTNRDHIKPMLWGIALVVMPLLCWLAAVVAKEGGCSWQCATPDSKPYGHSSIILVWVLCAITFAGGLVLFCGSMTFHYLSSTDLPFCCRIIPPMAILRCFCSFVTLLCGLTFFAGFVTLSGNSTFFCSRVTFLTSLTSLTSLISTRTCFARCFETALFSAVPAKFTQWFVLLAFRAGLCYDAVSHVLFLCKRLWLKPYVEPTSTCGLFTIHNPWTKARDIYAR</sequence>
<feature type="transmembrane region" description="Helical" evidence="1">
    <location>
        <begin position="100"/>
        <end position="124"/>
    </location>
</feature>
<evidence type="ECO:0008006" key="3">
    <source>
        <dbReference type="Google" id="ProtNLM"/>
    </source>
</evidence>
<feature type="transmembrane region" description="Helical" evidence="1">
    <location>
        <begin position="56"/>
        <end position="80"/>
    </location>
</feature>
<keyword evidence="1" id="KW-0812">Transmembrane</keyword>
<gene>
    <name evidence="2" type="ORF">LCGC14_0798500</name>
</gene>
<feature type="transmembrane region" description="Helical" evidence="1">
    <location>
        <begin position="15"/>
        <end position="35"/>
    </location>
</feature>
<keyword evidence="1" id="KW-1133">Transmembrane helix</keyword>
<keyword evidence="1" id="KW-0472">Membrane</keyword>
<dbReference type="EMBL" id="LAZR01002137">
    <property type="protein sequence ID" value="KKN33968.1"/>
    <property type="molecule type" value="Genomic_DNA"/>
</dbReference>
<feature type="transmembrane region" description="Helical" evidence="1">
    <location>
        <begin position="170"/>
        <end position="193"/>
    </location>
</feature>
<evidence type="ECO:0000313" key="2">
    <source>
        <dbReference type="EMBL" id="KKN33968.1"/>
    </source>
</evidence>
<proteinExistence type="predicted"/>
<name>A0A0F9SXK2_9ZZZZ</name>
<dbReference type="AlphaFoldDB" id="A0A0F9SXK2"/>
<accession>A0A0F9SXK2</accession>
<reference evidence="2" key="1">
    <citation type="journal article" date="2015" name="Nature">
        <title>Complex archaea that bridge the gap between prokaryotes and eukaryotes.</title>
        <authorList>
            <person name="Spang A."/>
            <person name="Saw J.H."/>
            <person name="Jorgensen S.L."/>
            <person name="Zaremba-Niedzwiedzka K."/>
            <person name="Martijn J."/>
            <person name="Lind A.E."/>
            <person name="van Eijk R."/>
            <person name="Schleper C."/>
            <person name="Guy L."/>
            <person name="Ettema T.J."/>
        </authorList>
    </citation>
    <scope>NUCLEOTIDE SEQUENCE</scope>
</reference>
<evidence type="ECO:0000256" key="1">
    <source>
        <dbReference type="SAM" id="Phobius"/>
    </source>
</evidence>
<protein>
    <recommendedName>
        <fullName evidence="3">Transmembrane protein</fullName>
    </recommendedName>
</protein>